<protein>
    <recommendedName>
        <fullName evidence="2">DUF1707 domain-containing protein</fullName>
    </recommendedName>
</protein>
<keyword evidence="4" id="KW-1185">Reference proteome</keyword>
<keyword evidence="1" id="KW-0472">Membrane</keyword>
<evidence type="ECO:0000313" key="4">
    <source>
        <dbReference type="Proteomes" id="UP000184501"/>
    </source>
</evidence>
<feature type="transmembrane region" description="Helical" evidence="1">
    <location>
        <begin position="93"/>
        <end position="116"/>
    </location>
</feature>
<dbReference type="Proteomes" id="UP000184501">
    <property type="component" value="Unassembled WGS sequence"/>
</dbReference>
<evidence type="ECO:0000313" key="3">
    <source>
        <dbReference type="EMBL" id="SHG61305.1"/>
    </source>
</evidence>
<reference evidence="3 4" key="1">
    <citation type="submission" date="2016-11" db="EMBL/GenBank/DDBJ databases">
        <authorList>
            <person name="Jaros S."/>
            <person name="Januszkiewicz K."/>
            <person name="Wedrychowicz H."/>
        </authorList>
    </citation>
    <scope>NUCLEOTIDE SEQUENCE [LARGE SCALE GENOMIC DNA]</scope>
    <source>
        <strain evidence="3 4">DSM 44523</strain>
    </source>
</reference>
<feature type="domain" description="DUF1707" evidence="2">
    <location>
        <begin position="7"/>
        <end position="59"/>
    </location>
</feature>
<keyword evidence="1" id="KW-1133">Transmembrane helix</keyword>
<organism evidence="3 4">
    <name type="scientific">Streptoalloteichus hindustanus</name>
    <dbReference type="NCBI Taxonomy" id="2017"/>
    <lineage>
        <taxon>Bacteria</taxon>
        <taxon>Bacillati</taxon>
        <taxon>Actinomycetota</taxon>
        <taxon>Actinomycetes</taxon>
        <taxon>Pseudonocardiales</taxon>
        <taxon>Pseudonocardiaceae</taxon>
        <taxon>Streptoalloteichus</taxon>
    </lineage>
</organism>
<dbReference type="EMBL" id="FQVN01000011">
    <property type="protein sequence ID" value="SHG61305.1"/>
    <property type="molecule type" value="Genomic_DNA"/>
</dbReference>
<evidence type="ECO:0000259" key="2">
    <source>
        <dbReference type="Pfam" id="PF08044"/>
    </source>
</evidence>
<dbReference type="RefSeq" id="WP_073488574.1">
    <property type="nucleotide sequence ID" value="NZ_FQVN01000011.1"/>
</dbReference>
<gene>
    <name evidence="3" type="ORF">SAMN05444320_11124</name>
</gene>
<sequence>MEKASDVRASAQERERAIEALGEHVRLQRIDLAEFDTRVAAATAARTRAELTALFDDLPAPHPAFDGGGRELAVRATGGTVARVGRSAGAVAAALYPMAGVLALTLFFVTGSWLWFMIVPPATYAVRQLTGGGARARDTAKPEAETS</sequence>
<name>A0A1M5L8P7_STRHI</name>
<proteinExistence type="predicted"/>
<keyword evidence="1" id="KW-0812">Transmembrane</keyword>
<dbReference type="InterPro" id="IPR012551">
    <property type="entry name" value="DUF1707_SHOCT-like"/>
</dbReference>
<dbReference type="AlphaFoldDB" id="A0A1M5L8P7"/>
<evidence type="ECO:0000256" key="1">
    <source>
        <dbReference type="SAM" id="Phobius"/>
    </source>
</evidence>
<dbReference type="STRING" id="2017.SAMN05444320_11124"/>
<dbReference type="Pfam" id="PF08044">
    <property type="entry name" value="DUF1707"/>
    <property type="match status" value="1"/>
</dbReference>
<accession>A0A1M5L8P7</accession>